<gene>
    <name evidence="1" type="ORF">CECT5772_00651</name>
</gene>
<name>A0A922NWC0_9STRE</name>
<sequence>MEYTEKAKELASQEFTRLSDREIKPEDCFVVWFCKTLQNWKALVSTNQIKTGEKCGDYAEITHNGDKKETYVDVYAKVSNQAFAD</sequence>
<dbReference type="AlphaFoldDB" id="A0A922NWC0"/>
<dbReference type="Pfam" id="PF19791">
    <property type="entry name" value="DUF6275"/>
    <property type="match status" value="1"/>
</dbReference>
<accession>A0A922NWC0</accession>
<proteinExistence type="predicted"/>
<protein>
    <submittedName>
        <fullName evidence="1">Gp37</fullName>
    </submittedName>
</protein>
<dbReference type="InterPro" id="IPR046242">
    <property type="entry name" value="DUF6275"/>
</dbReference>
<dbReference type="RefSeq" id="WP_037578502.1">
    <property type="nucleotide sequence ID" value="NZ_AWEX01000006.1"/>
</dbReference>
<dbReference type="Proteomes" id="UP000028704">
    <property type="component" value="Unassembled WGS sequence"/>
</dbReference>
<reference evidence="1 2" key="1">
    <citation type="journal article" date="2014" name="Int. J. Syst. Evol. Microbiol.">
        <title>Phylogenomics and the dynamic genome evolution of the genus Streptococcus.</title>
        <authorList>
            <consortium name="The Broad Institute Genome Sequencing Platform"/>
            <person name="Richards V.P."/>
            <person name="Palmer S.R."/>
            <person name="Pavinski Bitar P.D."/>
            <person name="Qin X."/>
            <person name="Weinstock G.M."/>
            <person name="Highlander S.K."/>
            <person name="Town C.D."/>
            <person name="Burne R.A."/>
            <person name="Stanhope M.J."/>
        </authorList>
    </citation>
    <scope>NUCLEOTIDE SEQUENCE [LARGE SCALE GENOMIC DNA]</scope>
    <source>
        <strain evidence="1 2">CECT 5772</strain>
    </source>
</reference>
<organism evidence="1 2">
    <name type="scientific">Streptococcus equi subsp. ruminatorum CECT 5772</name>
    <dbReference type="NCBI Taxonomy" id="1051981"/>
    <lineage>
        <taxon>Bacteria</taxon>
        <taxon>Bacillati</taxon>
        <taxon>Bacillota</taxon>
        <taxon>Bacilli</taxon>
        <taxon>Lactobacillales</taxon>
        <taxon>Streptococcaceae</taxon>
        <taxon>Streptococcus</taxon>
    </lineage>
</organism>
<dbReference type="EMBL" id="AWEX01000006">
    <property type="protein sequence ID" value="KED05299.1"/>
    <property type="molecule type" value="Genomic_DNA"/>
</dbReference>
<evidence type="ECO:0000313" key="1">
    <source>
        <dbReference type="EMBL" id="KED05299.1"/>
    </source>
</evidence>
<evidence type="ECO:0000313" key="2">
    <source>
        <dbReference type="Proteomes" id="UP000028704"/>
    </source>
</evidence>
<comment type="caution">
    <text evidence="1">The sequence shown here is derived from an EMBL/GenBank/DDBJ whole genome shotgun (WGS) entry which is preliminary data.</text>
</comment>